<dbReference type="SUPFAM" id="SSF56796">
    <property type="entry name" value="Dehydroquinate synthase-like"/>
    <property type="match status" value="1"/>
</dbReference>
<dbReference type="STRING" id="42256.RradSPS_2472"/>
<keyword evidence="2" id="KW-0444">Lipid biosynthesis</keyword>
<dbReference type="InterPro" id="IPR032837">
    <property type="entry name" value="G1PDH"/>
</dbReference>
<dbReference type="EMBL" id="CP007514">
    <property type="protein sequence ID" value="AHY47755.1"/>
    <property type="molecule type" value="Genomic_DNA"/>
</dbReference>
<dbReference type="Gene3D" id="1.20.1090.10">
    <property type="entry name" value="Dehydroquinate synthase-like - alpha domain"/>
    <property type="match status" value="1"/>
</dbReference>
<dbReference type="KEGG" id="rrd:RradSPS_2472"/>
<keyword evidence="8" id="KW-0594">Phospholipid biosynthesis</keyword>
<evidence type="ECO:0000256" key="3">
    <source>
        <dbReference type="ARBA" id="ARBA00022723"/>
    </source>
</evidence>
<dbReference type="GO" id="GO:0008654">
    <property type="term" value="P:phospholipid biosynthetic process"/>
    <property type="evidence" value="ECO:0007669"/>
    <property type="project" value="UniProtKB-KW"/>
</dbReference>
<keyword evidence="5" id="KW-0560">Oxidoreductase</keyword>
<evidence type="ECO:0000256" key="6">
    <source>
        <dbReference type="ARBA" id="ARBA00023027"/>
    </source>
</evidence>
<keyword evidence="1" id="KW-0963">Cytoplasm</keyword>
<keyword evidence="11" id="KW-1185">Reference proteome</keyword>
<dbReference type="GO" id="GO:0046872">
    <property type="term" value="F:metal ion binding"/>
    <property type="evidence" value="ECO:0007669"/>
    <property type="project" value="UniProtKB-KW"/>
</dbReference>
<dbReference type="GO" id="GO:0016614">
    <property type="term" value="F:oxidoreductase activity, acting on CH-OH group of donors"/>
    <property type="evidence" value="ECO:0007669"/>
    <property type="project" value="InterPro"/>
</dbReference>
<dbReference type="eggNOG" id="COG0371">
    <property type="taxonomic scope" value="Bacteria"/>
</dbReference>
<evidence type="ECO:0000256" key="7">
    <source>
        <dbReference type="ARBA" id="ARBA00023098"/>
    </source>
</evidence>
<sequence>MRQALSDCRRSASVYRLRRAGGRDGEDGEVSGRGGRIPAFSGRRADVTDIEGLWARLERSDPEGRLSPLGMRRVEIREDALELLPECVSELLGSGRPEARVLLVTDSTRIMRAGEDLKERVWRTLSGIYAGAEWVVVGTGHSRLHADEEAIGEVGAAVAGAGGVLADCVVVVGSGTVTDICKVAISRTGGDAPLVVVQTAASVDGFSDDVSVILKNGVKRTVPSRWPEVLLADLTTIVEAPREMTAAGYGDAISMYTAPADWRLASVLGLDASYHPAPVEMLLEGGPDVIGAAEGLGRLDPDAMEKLVRLLALRGIASGVSGSTAILSGAEHVVSHMLDLHAGQTKTPPGIHGAQVGVASVAVAAVWQTLLEGLDPATVDVEGCFPEAEEMEPVVRDAFIGLDPTGVVGSECWSDYRQKLSRWHANRGRFEAFLESWPDYREELGRLVAQPEDLALSLTLVGAPARFGELSPLVSPDTVRWALLNCHFMRNRLNVVDLLYFLGWWDSGFVERLLRRVDGHSRAAVENRDGSTP</sequence>
<dbReference type="PANTHER" id="PTHR43616">
    <property type="entry name" value="GLYCEROL DEHYDROGENASE"/>
    <property type="match status" value="1"/>
</dbReference>
<evidence type="ECO:0000313" key="10">
    <source>
        <dbReference type="EMBL" id="AHY47755.1"/>
    </source>
</evidence>
<evidence type="ECO:0000256" key="4">
    <source>
        <dbReference type="ARBA" id="ARBA00022857"/>
    </source>
</evidence>
<reference evidence="10 11" key="1">
    <citation type="submission" date="2014-03" db="EMBL/GenBank/DDBJ databases">
        <title>Complete genome sequence of the Radio-Resistant Rubrobacter radiotolerans RSPS-4.</title>
        <authorList>
            <person name="Egas C.C."/>
            <person name="Barroso C.C."/>
            <person name="Froufe H.J.C."/>
            <person name="Pacheco J.J."/>
            <person name="Albuquerque L.L."/>
            <person name="da Costa M.M.S."/>
        </authorList>
    </citation>
    <scope>NUCLEOTIDE SEQUENCE [LARGE SCALE GENOMIC DNA]</scope>
    <source>
        <strain evidence="10 11">RSPS-4</strain>
    </source>
</reference>
<dbReference type="Pfam" id="PF13685">
    <property type="entry name" value="Fe-ADH_2"/>
    <property type="match status" value="1"/>
</dbReference>
<dbReference type="PANTHER" id="PTHR43616:SF5">
    <property type="entry name" value="GLYCEROL DEHYDROGENASE 1"/>
    <property type="match status" value="1"/>
</dbReference>
<proteinExistence type="predicted"/>
<name>A0A023X6V9_RUBRA</name>
<keyword evidence="3" id="KW-0479">Metal-binding</keyword>
<evidence type="ECO:0000256" key="1">
    <source>
        <dbReference type="ARBA" id="ARBA00022490"/>
    </source>
</evidence>
<evidence type="ECO:0000256" key="5">
    <source>
        <dbReference type="ARBA" id="ARBA00023002"/>
    </source>
</evidence>
<keyword evidence="9" id="KW-1208">Phospholipid metabolism</keyword>
<keyword evidence="4" id="KW-0521">NADP</keyword>
<evidence type="ECO:0000256" key="2">
    <source>
        <dbReference type="ARBA" id="ARBA00022516"/>
    </source>
</evidence>
<protein>
    <submittedName>
        <fullName evidence="10">Iron-containing alcohol dehydrogenase</fullName>
    </submittedName>
</protein>
<dbReference type="HOGENOM" id="CLU_038362_1_0_11"/>
<dbReference type="InterPro" id="IPR016205">
    <property type="entry name" value="Glycerol_DH"/>
</dbReference>
<evidence type="ECO:0000256" key="8">
    <source>
        <dbReference type="ARBA" id="ARBA00023209"/>
    </source>
</evidence>
<keyword evidence="6" id="KW-0520">NAD</keyword>
<keyword evidence="7" id="KW-0443">Lipid metabolism</keyword>
<accession>A0A023X6V9</accession>
<evidence type="ECO:0000313" key="11">
    <source>
        <dbReference type="Proteomes" id="UP000025229"/>
    </source>
</evidence>
<gene>
    <name evidence="10" type="ORF">RradSPS_2472</name>
</gene>
<dbReference type="Gene3D" id="3.40.50.1970">
    <property type="match status" value="1"/>
</dbReference>
<dbReference type="AlphaFoldDB" id="A0A023X6V9"/>
<dbReference type="Proteomes" id="UP000025229">
    <property type="component" value="Chromosome"/>
</dbReference>
<organism evidence="10 11">
    <name type="scientific">Rubrobacter radiotolerans</name>
    <name type="common">Arthrobacter radiotolerans</name>
    <dbReference type="NCBI Taxonomy" id="42256"/>
    <lineage>
        <taxon>Bacteria</taxon>
        <taxon>Bacillati</taxon>
        <taxon>Actinomycetota</taxon>
        <taxon>Rubrobacteria</taxon>
        <taxon>Rubrobacterales</taxon>
        <taxon>Rubrobacteraceae</taxon>
        <taxon>Rubrobacter</taxon>
    </lineage>
</organism>
<evidence type="ECO:0000256" key="9">
    <source>
        <dbReference type="ARBA" id="ARBA00023264"/>
    </source>
</evidence>